<dbReference type="Gene3D" id="2.30.38.10">
    <property type="entry name" value="Luciferase, Domain 3"/>
    <property type="match status" value="2"/>
</dbReference>
<dbReference type="Gene3D" id="1.10.1200.10">
    <property type="entry name" value="ACP-like"/>
    <property type="match status" value="4"/>
</dbReference>
<dbReference type="InterPro" id="IPR001242">
    <property type="entry name" value="Condensation_dom"/>
</dbReference>
<dbReference type="PROSITE" id="PS00012">
    <property type="entry name" value="PHOSPHOPANTETHEINE"/>
    <property type="match status" value="4"/>
</dbReference>
<dbReference type="PANTHER" id="PTHR45527:SF1">
    <property type="entry name" value="FATTY ACID SYNTHASE"/>
    <property type="match status" value="1"/>
</dbReference>
<dbReference type="Pfam" id="PF13193">
    <property type="entry name" value="AMP-binding_C"/>
    <property type="match status" value="4"/>
</dbReference>
<dbReference type="Pfam" id="PF00668">
    <property type="entry name" value="Condensation"/>
    <property type="match status" value="5"/>
</dbReference>
<dbReference type="InterPro" id="IPR045851">
    <property type="entry name" value="AMP-bd_C_sf"/>
</dbReference>
<dbReference type="Gene3D" id="3.40.50.12780">
    <property type="entry name" value="N-terminal domain of ligase-like"/>
    <property type="match status" value="1"/>
</dbReference>
<dbReference type="InterPro" id="IPR042099">
    <property type="entry name" value="ANL_N_sf"/>
</dbReference>
<dbReference type="GO" id="GO:0005829">
    <property type="term" value="C:cytosol"/>
    <property type="evidence" value="ECO:0007669"/>
    <property type="project" value="TreeGrafter"/>
</dbReference>
<dbReference type="InterPro" id="IPR009081">
    <property type="entry name" value="PP-bd_ACP"/>
</dbReference>
<feature type="domain" description="Carrier" evidence="9">
    <location>
        <begin position="951"/>
        <end position="1026"/>
    </location>
</feature>
<dbReference type="GO" id="GO:0031177">
    <property type="term" value="F:phosphopantetheine binding"/>
    <property type="evidence" value="ECO:0007669"/>
    <property type="project" value="InterPro"/>
</dbReference>
<dbReference type="InterPro" id="IPR020806">
    <property type="entry name" value="PKS_PP-bd"/>
</dbReference>
<dbReference type="NCBIfam" id="NF003417">
    <property type="entry name" value="PRK04813.1"/>
    <property type="match status" value="4"/>
</dbReference>
<dbReference type="InterPro" id="IPR010060">
    <property type="entry name" value="NRPS_synth"/>
</dbReference>
<protein>
    <submittedName>
        <fullName evidence="10">Non-ribosomal peptide synthase protein (TIGR01720 family)/amino acid adenylation domain-containing protein</fullName>
    </submittedName>
</protein>
<dbReference type="PANTHER" id="PTHR45527">
    <property type="entry name" value="NONRIBOSOMAL PEPTIDE SYNTHETASE"/>
    <property type="match status" value="1"/>
</dbReference>
<comment type="similarity">
    <text evidence="2">Belongs to the ATP-dependent AMP-binding enzyme family.</text>
</comment>
<comment type="caution">
    <text evidence="10">The sequence shown here is derived from an EMBL/GenBank/DDBJ whole genome shotgun (WGS) entry which is preliminary data.</text>
</comment>
<gene>
    <name evidence="10" type="ORF">FHX41_2153</name>
</gene>
<dbReference type="FunFam" id="3.40.50.12780:FF:000012">
    <property type="entry name" value="Non-ribosomal peptide synthetase"/>
    <property type="match status" value="2"/>
</dbReference>
<dbReference type="EMBL" id="VFPO01000001">
    <property type="protein sequence ID" value="TQM68507.1"/>
    <property type="molecule type" value="Genomic_DNA"/>
</dbReference>
<dbReference type="InterPro" id="IPR025110">
    <property type="entry name" value="AMP-bd_C"/>
</dbReference>
<dbReference type="InterPro" id="IPR020845">
    <property type="entry name" value="AMP-binding_CS"/>
</dbReference>
<dbReference type="PROSITE" id="PS00455">
    <property type="entry name" value="AMP_BINDING"/>
    <property type="match status" value="3"/>
</dbReference>
<dbReference type="SUPFAM" id="SSF52777">
    <property type="entry name" value="CoA-dependent acyltransferases"/>
    <property type="match status" value="10"/>
</dbReference>
<dbReference type="Gene3D" id="3.30.559.30">
    <property type="entry name" value="Nonribosomal peptide synthetase, condensation domain"/>
    <property type="match status" value="5"/>
</dbReference>
<dbReference type="Pfam" id="PF00501">
    <property type="entry name" value="AMP-binding"/>
    <property type="match status" value="3"/>
</dbReference>
<dbReference type="Proteomes" id="UP000316706">
    <property type="component" value="Unassembled WGS sequence"/>
</dbReference>
<evidence type="ECO:0000256" key="7">
    <source>
        <dbReference type="ARBA" id="ARBA00023194"/>
    </source>
</evidence>
<dbReference type="FunFam" id="3.30.559.10:FF:000012">
    <property type="entry name" value="Non-ribosomal peptide synthetase"/>
    <property type="match status" value="1"/>
</dbReference>
<evidence type="ECO:0000256" key="5">
    <source>
        <dbReference type="ARBA" id="ARBA00022598"/>
    </source>
</evidence>
<dbReference type="GO" id="GO:0017000">
    <property type="term" value="P:antibiotic biosynthetic process"/>
    <property type="evidence" value="ECO:0007669"/>
    <property type="project" value="UniProtKB-KW"/>
</dbReference>
<dbReference type="GO" id="GO:0072330">
    <property type="term" value="P:monocarboxylic acid biosynthetic process"/>
    <property type="evidence" value="ECO:0007669"/>
    <property type="project" value="UniProtKB-ARBA"/>
</dbReference>
<keyword evidence="6" id="KW-0677">Repeat</keyword>
<accession>A0A543ID58</accession>
<dbReference type="InterPro" id="IPR000873">
    <property type="entry name" value="AMP-dep_synth/lig_dom"/>
</dbReference>
<dbReference type="SMART" id="SM00823">
    <property type="entry name" value="PKS_PP"/>
    <property type="match status" value="4"/>
</dbReference>
<dbReference type="InterPro" id="IPR023213">
    <property type="entry name" value="CAT-like_dom_sf"/>
</dbReference>
<dbReference type="InterPro" id="IPR036736">
    <property type="entry name" value="ACP-like_sf"/>
</dbReference>
<evidence type="ECO:0000256" key="4">
    <source>
        <dbReference type="ARBA" id="ARBA00022553"/>
    </source>
</evidence>
<evidence type="ECO:0000256" key="8">
    <source>
        <dbReference type="SAM" id="MobiDB-lite"/>
    </source>
</evidence>
<organism evidence="10 11">
    <name type="scientific">Actinomadura hallensis</name>
    <dbReference type="NCBI Taxonomy" id="337895"/>
    <lineage>
        <taxon>Bacteria</taxon>
        <taxon>Bacillati</taxon>
        <taxon>Actinomycetota</taxon>
        <taxon>Actinomycetes</taxon>
        <taxon>Streptosporangiales</taxon>
        <taxon>Thermomonosporaceae</taxon>
        <taxon>Actinomadura</taxon>
    </lineage>
</organism>
<dbReference type="InterPro" id="IPR010071">
    <property type="entry name" value="AA_adenyl_dom"/>
</dbReference>
<feature type="domain" description="Carrier" evidence="9">
    <location>
        <begin position="2012"/>
        <end position="2087"/>
    </location>
</feature>
<evidence type="ECO:0000313" key="11">
    <source>
        <dbReference type="Proteomes" id="UP000316706"/>
    </source>
</evidence>
<evidence type="ECO:0000256" key="2">
    <source>
        <dbReference type="ARBA" id="ARBA00006432"/>
    </source>
</evidence>
<name>A0A543ID58_9ACTN</name>
<dbReference type="FunFam" id="3.40.50.980:FF:000001">
    <property type="entry name" value="Non-ribosomal peptide synthetase"/>
    <property type="match status" value="2"/>
</dbReference>
<keyword evidence="5" id="KW-0436">Ligase</keyword>
<dbReference type="FunFam" id="2.30.38.10:FF:000001">
    <property type="entry name" value="Non-ribosomal peptide synthetase PvdI"/>
    <property type="match status" value="3"/>
</dbReference>
<dbReference type="SUPFAM" id="SSF56801">
    <property type="entry name" value="Acetyl-CoA synthetase-like"/>
    <property type="match status" value="4"/>
</dbReference>
<proteinExistence type="inferred from homology"/>
<dbReference type="FunFam" id="1.10.1200.10:FF:000016">
    <property type="entry name" value="Non-ribosomal peptide synthase"/>
    <property type="match status" value="3"/>
</dbReference>
<dbReference type="CDD" id="cd19540">
    <property type="entry name" value="LCL_NRPS-like"/>
    <property type="match status" value="3"/>
</dbReference>
<dbReference type="CDD" id="cd05930">
    <property type="entry name" value="A_NRPS"/>
    <property type="match status" value="2"/>
</dbReference>
<dbReference type="NCBIfam" id="TIGR01720">
    <property type="entry name" value="NRPS-para261"/>
    <property type="match status" value="1"/>
</dbReference>
<keyword evidence="7" id="KW-0045">Antibiotic biosynthesis</keyword>
<dbReference type="Gene3D" id="3.30.559.10">
    <property type="entry name" value="Chloramphenicol acetyltransferase-like domain"/>
    <property type="match status" value="5"/>
</dbReference>
<dbReference type="Gene3D" id="3.30.300.30">
    <property type="match status" value="4"/>
</dbReference>
<evidence type="ECO:0000259" key="9">
    <source>
        <dbReference type="PROSITE" id="PS50075"/>
    </source>
</evidence>
<dbReference type="Gene3D" id="3.40.50.980">
    <property type="match status" value="4"/>
</dbReference>
<evidence type="ECO:0000256" key="6">
    <source>
        <dbReference type="ARBA" id="ARBA00022737"/>
    </source>
</evidence>
<dbReference type="FunFam" id="3.30.300.30:FF:000010">
    <property type="entry name" value="Enterobactin synthetase component F"/>
    <property type="match status" value="3"/>
</dbReference>
<feature type="region of interest" description="Disordered" evidence="8">
    <location>
        <begin position="932"/>
        <end position="951"/>
    </location>
</feature>
<sequence length="4235" mass="456093">MSTEYVPLSAAQRSVWYAQQLAPETPIHIAQYIEIEGPVDPGLFDRVARIAAHEALAQNVRIVERDGVPHQILDPDATVSIPLVDLSGEPDPDAAARAWIDRRMAEPLPVDGERLFDTALLRLSPDLHRWFLRAHHVALDAYSGLMISRRAAEVYTLLAEGGEYAPGELGDYRKVLAEEEAYRASEKFERDRAYWTERFADRPVAVSLSDGTAEPTADYLSRITVIPPDESAALAAGARRLRTAAPGLAIAATAAYVARMTGAEDVILGLAVGGRVTEASRETPAMLSTILPLRVAVRPDMTVEELVRTATRASARVLRHQRYRREDLLRDLRLLGERRRLHGPVINVMAFDYRLDFAGLPARTHAITTGPVDDLSINIYDNFDGTGVRVDFDAHPDLYTGDEVSAHLDRYVRLLKALGDADPSTPLRDIDLLDDAERALVLEEWNDTALPVEPAVVPDLFEAQAARTPDAPAVTHGDVTLTYRELDERANRLAHHLIGRGVGPEDFVALALPRTADLVVAALAVLKAGAAYQPVDLDYPSGRIAYMLEDAAPACVITTSDADLPGAAPRIALDALDLAAHPATAPADDDRVRPLRPGNAAYVIYTSGSTGRPKGVVVSHANAVDLCAWANKDFGPERLARVLFSTSLNFDVSVFEWLTPLTAGGRIEVVRDLLDVAERGGWKGTLVSGVPSAMSALLATGHIELEAGDVVLAGEALPARLVQDLRALVPDARISNIYGPTEATVYVTAWFDDGNAEGHAPIGAPLANTRAYVLDGSLRPVPPGVPGELYLAGDGLARGYLNRPGLSAERFVACPFGKPGERMYRTGDLVRWNDSGQLEYLGRLDHQVKVRGFRIEPGEIETALSAHPAVTQSVVVAREDNAGDTVLVAYVVADGADPAELRRSVAAVLPEYMVPAAVVVLDAMPLNPNGKLDRAALPEPDLSPAAGGGRGPRDAREEILCAAFAEVLGVERVGVDDNFFDLGGDSLKATRVVSRVRAALNADLGIRALFEAPTVAALAGLLGGGDEDAGQKDARPKLVPAERPELIPVSYAQRRLWFIHDLEGPSATYHIPIPLRLTGALDLDAVRAAMRDMMGRHESLRTVFVEVEGEPYQRILGLDEIRPEPEIRDCDAAGLDAAVFEAATRGFDLAAEPPVRAHVFRLAEDDHLLLLVLHHIAGDGWSMEPLAADLITAYAARAAGEEPGWAPLPVQYADYAVWQREVLGDEDDPGSLAARQLAHWRAALQGLPEELSLPADRPRPARASYRGAQHPFTLPPGLHAKLAALGREHRASMFMVVQAALAGLFTRLGAGTDVPIGSPVAGRPDEALNDLVGVFVNTLVLRTDTSGDPSFAELLARVRETDLAALAHQDVPFERLVEVLNPQRSMARHPLFQVMISMQNDPSARVELPGLTVELQPVDPGVSRFDLALLVDERHDDAGAPAGLECRLEYALDLFDPETAASMAARLERLLAQVAEDPSLPLSAVELLDEAERDTLLNVWNDTALPVEQAVVPELVERQVARTPGSTAVIAGGTRMTYAELNDRANRLARCLIERGVGPEDFVALALPRDADLVAAALAVLKAGAGYQPIDPAYPADRIAYMLEDAAPACVITTSGEDLPPGTPRVELDTLSLDGFSGEDVTDADRVRPLHPGNPAYIIYTSGSTGRPKGVVISHQNVVDFCAESMASYGPGRMRRVLFSTSLNFDVSVFEWLVPLTIGGEIEVVRDLLEIAERGGWSGTLLSGVPSAVAVLLARGGEGGGLRLDVGDVALGGEALPPQLVRDLRALLPDARISNIYGPTEATIFVTGWYDDGNTEGHAPIGRPMANTRAYVLDERLRPVPVGVPGELYLAGDGLARGYLRRPALTADRFTACPFGAPGERMYRTGDLVRWNRDGHIEYLGRLDHQVKVRGFRIELGEIETALTAHPSVRQSVVVARRDAVGDTVLAGYVVAAPGAVADPAELRAFVAKTLPDYMVPAAIVVLDAMPLNPNGKLDRAALPEPDFSASLGDRGPRDAREEILSGIFADVLGLDRVGVDDGFFDLGGDSLKATRVVARARAALDVELPVRALFEAPTVAGLAEYIASASAAERPALRPAERPDPLPVSYAQERLWFLNRLEGLTATYNMPIPLRLTGAVDPDAMRAALRDVVARHESLRTLFRDADGEPYQVVLAPDEAEPELTVGETDDVRGAVFMDATRGFDLASELPIRAHLYRLGEDEHLLLVVMHHIAGDGWSMAPLARDVITAYLARRDGRAPEWAPLPVQYADYALWQRELLGSEDDPGSLVSRQIAFWKDALAGLPDEIRLPFDRPRPERASYRGGQVAFEIPADLADGLRALARDHQVSVFMVLHAALAALLTRLGGGTDVPIGSPVAGRTDEALDDLVGVFVNTLVLRTDTSGDPSFAELFARVRETDLAAYAHQDVPFERLVEVLNPARSLARHPLFQVMLTLQNNPEASVELPGLNVAVEPVDAGVAKFDLEFLLEDARDGGGALAGTLEYALDLFDRETAERLAGWYRRTLEAVVASGAAVTVGGLDLPGADALAEAAEAEGTPGAAGAADGPVEKRLVAYVVAAPGQSPDPEELRAHVRASLPESMVPAAVVVLDEMPLTPNGKVDVKALPKPELTIAPATAYRAPSGETEEAVAAVFAELLGVERVGADDDFFALGGNSLIAMRVVSRVRRVLDVELPVRSLFEAPTVASLAALIGGGARTGPARPVLAPRERPAVVPPSYAQQRLWFLNRFEGPSATYNMPTALRIRGPLDVAALRAAIGDVVARHETLRTVLPDSGGVPRQLILDPAAARPELEVADTTEAELPARLATAAGYAFDISAEPPLRAHLFRIGPEEHVALLLMHHIAGDGWSMAPLARDVITAYAARARGREPDWAPLPVQYADYTLWQQDLFGSEDDPDSLISKQIAYWKDALAGLPEELPLPTDRPRPAQASYRGGTERFRLGPEVREALLDLARETGASPFMVAQAAFAGLLTRLGAGTDVPIGSPIAGRSDDALDDLVGMFVNMLVFRTDTSGNPTFRELIARVRETDLAAYAHQDVPFERLVEVLNPPRHLARHPLFQVGLTFQNNPEARLELDGFSAEVEPLSAGAARFDLLMILTEREDGFDGELEYALDLYDPSTARRLIERFERYLAALLTDPDTPIGAAGVLSAEERATILGDWAGGKGGDVERTTIPALFEAQAAARPDAPAVTCDGVTWTYGEVNARANRLARRLVDQGAGPETFVALSLPRSAELVVAILAVLKAGAAYVPIDPDYPEDRIAYMVEDAKPILTIGPDDLDAAGYDDTDLGIEIDPENPAYVIYTSGSTGRPKGVVVPHQNVVRLLRSTEQWFDFGPDDVWTLFHSYAFDFTVWELWGSLLYGGRLVVVPYLTSRSPEDFLKLLADERVTVLNQTPSAFYQLMAADRENPGSDLALRYVIFGGEALELGRLDDWYSRHPEDAPTLVNMYGITETTVHVSYVALDRAYAATAPGSVIGVGIPDLKVYVLDDRLQPVPPGVVGEMYVAGAGLARGYLNRPGLSAERFVADPHGRPGARMYRTGDLGRWLDDGTLEYLGRSDQQVQLRGFRIELGEIEAALARHESVSDVAVVVRDDRLVAYAVGDGVDSAELRRFVARELPEHMVPAVVVELDALPLTVNGKLDRKALPAPDFSAKVSSRAPRTPEEEILAGLFAEVLGLERVGVDDGFFDLGGDSIIAIQLVSRARQSGLVITPRDVFQHQTVEELAATARPVGEGEEIEAEAPGAGVGPVPVTPIVAWLRERVGGDASLISGFHQAMLLRTPPDLGAGRLADALRTLMEHHDVLRLRLDVEDGRWQPVVRQPGTVDAAGLVTRVDVAGLDADKLQAVITEQAAAARDRLDPRAGTVAQLVWFDAGTEQGRLLVVLHHLVVDGVSWRILLPDLVTAWAGGELQPTGTSFRRWAQKLTAIEPDEDELEDWLDIVDGPPQRLAERALDPRADIAARARSLSLELPADVTGPLLTDVPAAFHGRANDVLLTGLALAVSQWRRRRGGRGTGVLVDLEGHGREDVVPGVDVSRTAGWFTSIHPVRLDPGNTAGGAAIKKVKEQLRAVPGGGLGYGLLRYGGGEAAEELAAAPPAEIAFNYLGRVDGGDGDGDWTLAPEELPAGEDPRMPMAHVLEINAVTRDLPGGPVLSATWTWPGGLMDPGDVRELAEGWFAALRDLVADVAAGDSGGFTPSDLLVDLDQSEIDKLQSAWRRQR</sequence>
<dbReference type="InterPro" id="IPR006162">
    <property type="entry name" value="Ppantetheine_attach_site"/>
</dbReference>
<dbReference type="RefSeq" id="WP_141968007.1">
    <property type="nucleotide sequence ID" value="NZ_VFPO01000001.1"/>
</dbReference>
<dbReference type="GO" id="GO:0044550">
    <property type="term" value="P:secondary metabolite biosynthetic process"/>
    <property type="evidence" value="ECO:0007669"/>
    <property type="project" value="UniProtKB-ARBA"/>
</dbReference>
<dbReference type="SUPFAM" id="SSF47336">
    <property type="entry name" value="ACP-like"/>
    <property type="match status" value="4"/>
</dbReference>
<dbReference type="Pfam" id="PF00550">
    <property type="entry name" value="PP-binding"/>
    <property type="match status" value="4"/>
</dbReference>
<dbReference type="FunFam" id="3.40.50.980:FF:000002">
    <property type="entry name" value="Enterobactin synthetase component F"/>
    <property type="match status" value="1"/>
</dbReference>
<dbReference type="NCBIfam" id="TIGR01733">
    <property type="entry name" value="AA-adenyl-dom"/>
    <property type="match status" value="3"/>
</dbReference>
<keyword evidence="3" id="KW-0596">Phosphopantetheine</keyword>
<keyword evidence="4" id="KW-0597">Phosphoprotein</keyword>
<evidence type="ECO:0000313" key="10">
    <source>
        <dbReference type="EMBL" id="TQM68507.1"/>
    </source>
</evidence>
<feature type="domain" description="Carrier" evidence="9">
    <location>
        <begin position="3674"/>
        <end position="3748"/>
    </location>
</feature>
<dbReference type="FunFam" id="3.30.559.30:FF:000001">
    <property type="entry name" value="Non-ribosomal peptide synthetase"/>
    <property type="match status" value="2"/>
</dbReference>
<evidence type="ECO:0000256" key="1">
    <source>
        <dbReference type="ARBA" id="ARBA00001957"/>
    </source>
</evidence>
<evidence type="ECO:0000256" key="3">
    <source>
        <dbReference type="ARBA" id="ARBA00022450"/>
    </source>
</evidence>
<dbReference type="GO" id="GO:0016874">
    <property type="term" value="F:ligase activity"/>
    <property type="evidence" value="ECO:0007669"/>
    <property type="project" value="UniProtKB-KW"/>
</dbReference>
<dbReference type="PROSITE" id="PS50075">
    <property type="entry name" value="CARRIER"/>
    <property type="match status" value="4"/>
</dbReference>
<dbReference type="CDD" id="cd17643">
    <property type="entry name" value="A_NRPS_Cytc1-like"/>
    <property type="match status" value="1"/>
</dbReference>
<comment type="cofactor">
    <cofactor evidence="1">
        <name>pantetheine 4'-phosphate</name>
        <dbReference type="ChEBI" id="CHEBI:47942"/>
    </cofactor>
</comment>
<keyword evidence="11" id="KW-1185">Reference proteome</keyword>
<dbReference type="OrthoDB" id="3671989at2"/>
<reference evidence="10 11" key="1">
    <citation type="submission" date="2019-06" db="EMBL/GenBank/DDBJ databases">
        <title>Sequencing the genomes of 1000 actinobacteria strains.</title>
        <authorList>
            <person name="Klenk H.-P."/>
        </authorList>
    </citation>
    <scope>NUCLEOTIDE SEQUENCE [LARGE SCALE GENOMIC DNA]</scope>
    <source>
        <strain evidence="10 11">DSM 45043</strain>
    </source>
</reference>
<dbReference type="FunFam" id="1.10.1200.10:FF:000005">
    <property type="entry name" value="Nonribosomal peptide synthetase 1"/>
    <property type="match status" value="1"/>
</dbReference>
<feature type="domain" description="Carrier" evidence="9">
    <location>
        <begin position="2637"/>
        <end position="2712"/>
    </location>
</feature>
<dbReference type="GO" id="GO:0008610">
    <property type="term" value="P:lipid biosynthetic process"/>
    <property type="evidence" value="ECO:0007669"/>
    <property type="project" value="UniProtKB-ARBA"/>
</dbReference>
<dbReference type="GO" id="GO:0043041">
    <property type="term" value="P:amino acid activation for nonribosomal peptide biosynthetic process"/>
    <property type="evidence" value="ECO:0007669"/>
    <property type="project" value="TreeGrafter"/>
</dbReference>